<evidence type="ECO:0000313" key="3">
    <source>
        <dbReference type="Proteomes" id="UP000275910"/>
    </source>
</evidence>
<dbReference type="Gene3D" id="2.50.20.20">
    <property type="match status" value="1"/>
</dbReference>
<feature type="signal peptide" evidence="1">
    <location>
        <begin position="1"/>
        <end position="27"/>
    </location>
</feature>
<reference evidence="2 3" key="1">
    <citation type="submission" date="2018-10" db="EMBL/GenBank/DDBJ databases">
        <title>The genome of Lysobacter enzymogenes OH11.</title>
        <authorList>
            <person name="Liu F."/>
            <person name="Zhao Y."/>
            <person name="Qian G."/>
            <person name="Chen Y."/>
            <person name="Xu H."/>
        </authorList>
    </citation>
    <scope>NUCLEOTIDE SEQUENCE [LARGE SCALE GENOMIC DNA]</scope>
    <source>
        <strain evidence="2 3">OH11</strain>
    </source>
</reference>
<keyword evidence="1" id="KW-0732">Signal</keyword>
<name>A0A3N2RKG6_LYSEN</name>
<accession>A0A3N2RKG6</accession>
<evidence type="ECO:0000313" key="2">
    <source>
        <dbReference type="EMBL" id="ROU07861.1"/>
    </source>
</evidence>
<dbReference type="RefSeq" id="WP_123646683.1">
    <property type="nucleotide sequence ID" value="NZ_RCTY01000019.1"/>
</dbReference>
<evidence type="ECO:0008006" key="4">
    <source>
        <dbReference type="Google" id="ProtNLM"/>
    </source>
</evidence>
<comment type="caution">
    <text evidence="2">The sequence shown here is derived from an EMBL/GenBank/DDBJ whole genome shotgun (WGS) entry which is preliminary data.</text>
</comment>
<feature type="chain" id="PRO_5018051733" description="Outer membrane lipoprotein-sorting protein" evidence="1">
    <location>
        <begin position="28"/>
        <end position="196"/>
    </location>
</feature>
<evidence type="ECO:0000256" key="1">
    <source>
        <dbReference type="SAM" id="SignalP"/>
    </source>
</evidence>
<protein>
    <recommendedName>
        <fullName evidence="4">Outer membrane lipoprotein-sorting protein</fullName>
    </recommendedName>
</protein>
<dbReference type="Proteomes" id="UP000275910">
    <property type="component" value="Unassembled WGS sequence"/>
</dbReference>
<proteinExistence type="predicted"/>
<dbReference type="AlphaFoldDB" id="A0A3N2RKG6"/>
<sequence>MIKTSLSATLVPAAVLLGLAAAHPAVAGPKEEVVAAVDKFLAAKSYHASMSMGPGAATETDFVAPDRLRVKLGTMGDQVVIGTTMYMTIQGKTHKQPAPGGGAAGTRSREKMLGNLQTLKVAALGGETLAGTATRKYKVENSQPNKTSSTFWVAADTGYPVQAVNVAEIGGKTYTSTLKYSRYNDPSIRIEAPAVK</sequence>
<dbReference type="EMBL" id="RCTY01000019">
    <property type="protein sequence ID" value="ROU07861.1"/>
    <property type="molecule type" value="Genomic_DNA"/>
</dbReference>
<organism evidence="2 3">
    <name type="scientific">Lysobacter enzymogenes</name>
    <dbReference type="NCBI Taxonomy" id="69"/>
    <lineage>
        <taxon>Bacteria</taxon>
        <taxon>Pseudomonadati</taxon>
        <taxon>Pseudomonadota</taxon>
        <taxon>Gammaproteobacteria</taxon>
        <taxon>Lysobacterales</taxon>
        <taxon>Lysobacteraceae</taxon>
        <taxon>Lysobacter</taxon>
    </lineage>
</organism>
<gene>
    <name evidence="2" type="ORF">D9T17_06560</name>
</gene>